<keyword evidence="2" id="KW-1185">Reference proteome</keyword>
<dbReference type="KEGG" id="doa:AXF15_10675"/>
<dbReference type="EMBL" id="CP014230">
    <property type="protein sequence ID" value="AMD93517.1"/>
    <property type="molecule type" value="Genomic_DNA"/>
</dbReference>
<evidence type="ECO:0000313" key="2">
    <source>
        <dbReference type="Proteomes" id="UP000063964"/>
    </source>
</evidence>
<organism evidence="1 2">
    <name type="scientific">Desulfomicrobium orale DSM 12838</name>
    <dbReference type="NCBI Taxonomy" id="888061"/>
    <lineage>
        <taxon>Bacteria</taxon>
        <taxon>Pseudomonadati</taxon>
        <taxon>Thermodesulfobacteriota</taxon>
        <taxon>Desulfovibrionia</taxon>
        <taxon>Desulfovibrionales</taxon>
        <taxon>Desulfomicrobiaceae</taxon>
        <taxon>Desulfomicrobium</taxon>
    </lineage>
</organism>
<proteinExistence type="predicted"/>
<dbReference type="Proteomes" id="UP000063964">
    <property type="component" value="Chromosome"/>
</dbReference>
<evidence type="ECO:0000313" key="1">
    <source>
        <dbReference type="EMBL" id="AMD93517.1"/>
    </source>
</evidence>
<reference evidence="2" key="1">
    <citation type="submission" date="2016-02" db="EMBL/GenBank/DDBJ databases">
        <authorList>
            <person name="Holder M.E."/>
            <person name="Ajami N.J."/>
            <person name="Petrosino J.F."/>
        </authorList>
    </citation>
    <scope>NUCLEOTIDE SEQUENCE [LARGE SCALE GENOMIC DNA]</scope>
    <source>
        <strain evidence="2">DSM 12838</strain>
    </source>
</reference>
<gene>
    <name evidence="1" type="ORF">AXF15_10675</name>
</gene>
<dbReference type="AlphaFoldDB" id="A0A0X8JRH0"/>
<accession>A0A0X8JRH0</accession>
<name>A0A0X8JRH0_9BACT</name>
<sequence length="62" mass="6629">MNTSSNLSAKRAAQDVVVFIFRAWLNAKIRNISPALRGKILLAAAHSISGPAQVLQRKSGLA</sequence>
<protein>
    <submittedName>
        <fullName evidence="1">Uncharacterized protein</fullName>
    </submittedName>
</protein>